<feature type="compositionally biased region" description="Basic residues" evidence="1">
    <location>
        <begin position="21"/>
        <end position="34"/>
    </location>
</feature>
<dbReference type="AlphaFoldDB" id="A0A3R7MKR6"/>
<keyword evidence="3" id="KW-1185">Reference proteome</keyword>
<evidence type="ECO:0000313" key="3">
    <source>
        <dbReference type="Proteomes" id="UP000284403"/>
    </source>
</evidence>
<reference evidence="2 3" key="1">
    <citation type="journal article" date="2018" name="BMC Genomics">
        <title>Genomic comparison of Trypanosoma conorhini and Trypanosoma rangeli to Trypanosoma cruzi strains of high and low virulence.</title>
        <authorList>
            <person name="Bradwell K.R."/>
            <person name="Koparde V.N."/>
            <person name="Matveyev A.V."/>
            <person name="Serrano M.G."/>
            <person name="Alves J.M."/>
            <person name="Parikh H."/>
            <person name="Huang B."/>
            <person name="Lee V."/>
            <person name="Espinosa-Alvarez O."/>
            <person name="Ortiz P.A."/>
            <person name="Costa-Martins A.G."/>
            <person name="Teixeira M.M."/>
            <person name="Buck G.A."/>
        </authorList>
    </citation>
    <scope>NUCLEOTIDE SEQUENCE [LARGE SCALE GENOMIC DNA]</scope>
    <source>
        <strain evidence="2 3">025E</strain>
    </source>
</reference>
<comment type="caution">
    <text evidence="2">The sequence shown here is derived from an EMBL/GenBank/DDBJ whole genome shotgun (WGS) entry which is preliminary data.</text>
</comment>
<dbReference type="RefSeq" id="XP_029225019.1">
    <property type="nucleotide sequence ID" value="XM_029374891.1"/>
</dbReference>
<gene>
    <name evidence="2" type="ORF">Tco025E_08034</name>
</gene>
<dbReference type="EMBL" id="MKKU01000684">
    <property type="protein sequence ID" value="RNF04281.1"/>
    <property type="molecule type" value="Genomic_DNA"/>
</dbReference>
<organism evidence="2 3">
    <name type="scientific">Trypanosoma conorhini</name>
    <dbReference type="NCBI Taxonomy" id="83891"/>
    <lineage>
        <taxon>Eukaryota</taxon>
        <taxon>Discoba</taxon>
        <taxon>Euglenozoa</taxon>
        <taxon>Kinetoplastea</taxon>
        <taxon>Metakinetoplastina</taxon>
        <taxon>Trypanosomatida</taxon>
        <taxon>Trypanosomatidae</taxon>
        <taxon>Trypanosoma</taxon>
    </lineage>
</organism>
<dbReference type="Proteomes" id="UP000284403">
    <property type="component" value="Unassembled WGS sequence"/>
</dbReference>
<feature type="compositionally biased region" description="Basic and acidic residues" evidence="1">
    <location>
        <begin position="1"/>
        <end position="12"/>
    </location>
</feature>
<protein>
    <submittedName>
        <fullName evidence="2">Uncharacterized protein</fullName>
    </submittedName>
</protein>
<dbReference type="GeneID" id="40321645"/>
<name>A0A3R7MKR6_9TRYP</name>
<evidence type="ECO:0000313" key="2">
    <source>
        <dbReference type="EMBL" id="RNF04281.1"/>
    </source>
</evidence>
<feature type="non-terminal residue" evidence="2">
    <location>
        <position position="1"/>
    </location>
</feature>
<accession>A0A3R7MKR6</accession>
<feature type="region of interest" description="Disordered" evidence="1">
    <location>
        <begin position="1"/>
        <end position="71"/>
    </location>
</feature>
<proteinExistence type="predicted"/>
<evidence type="ECO:0000256" key="1">
    <source>
        <dbReference type="SAM" id="MobiDB-lite"/>
    </source>
</evidence>
<sequence length="113" mass="12144">SAKVRANDHAPAGDRAPPQSRPRHRGRFLRRRVRPCPPGERAPGGARSRRNARVWRQGPGKKPFAGRAPELAVSATTAATRGRQMPDSGFQHAVFVAAAGARPHPPPRVSPAL</sequence>